<gene>
    <name evidence="1" type="ORF">J7337_010830</name>
</gene>
<dbReference type="Proteomes" id="UP000827133">
    <property type="component" value="Unassembled WGS sequence"/>
</dbReference>
<dbReference type="EMBL" id="JAHBCI010000008">
    <property type="protein sequence ID" value="KAG9497954.1"/>
    <property type="molecule type" value="Genomic_DNA"/>
</dbReference>
<comment type="caution">
    <text evidence="1">The sequence shown here is derived from an EMBL/GenBank/DDBJ whole genome shotgun (WGS) entry which is preliminary data.</text>
</comment>
<organism evidence="1 2">
    <name type="scientific">Fusarium musae</name>
    <dbReference type="NCBI Taxonomy" id="1042133"/>
    <lineage>
        <taxon>Eukaryota</taxon>
        <taxon>Fungi</taxon>
        <taxon>Dikarya</taxon>
        <taxon>Ascomycota</taxon>
        <taxon>Pezizomycotina</taxon>
        <taxon>Sordariomycetes</taxon>
        <taxon>Hypocreomycetidae</taxon>
        <taxon>Hypocreales</taxon>
        <taxon>Nectriaceae</taxon>
        <taxon>Fusarium</taxon>
    </lineage>
</organism>
<dbReference type="GeneID" id="68318686"/>
<keyword evidence="2" id="KW-1185">Reference proteome</keyword>
<name>A0A9P8D9T2_9HYPO</name>
<sequence length="211" mass="23978">MALRLYRVPPEAQDENGKPLLNDPLSESYLLREYPVAAAAKLTEYGLTTIPDARLLELLEMDLDSPKPRMHTSTSRDWQIATSRLPTKLLTNDERVDKLKSFPIVQLRDGSWTSAASRPVYFPNSEHSAIPESLKFGDVALFATFQPGRRTLYGKLGVIQPTAKEVRQKILDTFKSAETLLLDDVYEYLRYLYLTHQSFNLVTPMNSPMVT</sequence>
<dbReference type="KEGG" id="fmu:J7337_010830"/>
<proteinExistence type="predicted"/>
<evidence type="ECO:0000313" key="2">
    <source>
        <dbReference type="Proteomes" id="UP000827133"/>
    </source>
</evidence>
<reference evidence="1" key="1">
    <citation type="journal article" date="2021" name="Mol. Plant Microbe Interact.">
        <title>Telomere to telomere genome assembly of Fusarium musae F31, causal agent of crown rot disease of banana.</title>
        <authorList>
            <person name="Degradi L."/>
            <person name="Tava V."/>
            <person name="Kunova A."/>
            <person name="Cortesi P."/>
            <person name="Saracchi M."/>
            <person name="Pasquali M."/>
        </authorList>
    </citation>
    <scope>NUCLEOTIDE SEQUENCE</scope>
    <source>
        <strain evidence="1">F31</strain>
    </source>
</reference>
<evidence type="ECO:0000313" key="1">
    <source>
        <dbReference type="EMBL" id="KAG9497954.1"/>
    </source>
</evidence>
<dbReference type="AlphaFoldDB" id="A0A9P8D9T2"/>
<protein>
    <submittedName>
        <fullName evidence="1">Uncharacterized protein</fullName>
    </submittedName>
</protein>
<accession>A0A9P8D9T2</accession>
<dbReference type="RefSeq" id="XP_044676954.1">
    <property type="nucleotide sequence ID" value="XM_044828400.1"/>
</dbReference>